<organism evidence="1 2">
    <name type="scientific">Metschnikowia bicuspidata var. bicuspidata NRRL YB-4993</name>
    <dbReference type="NCBI Taxonomy" id="869754"/>
    <lineage>
        <taxon>Eukaryota</taxon>
        <taxon>Fungi</taxon>
        <taxon>Dikarya</taxon>
        <taxon>Ascomycota</taxon>
        <taxon>Saccharomycotina</taxon>
        <taxon>Pichiomycetes</taxon>
        <taxon>Metschnikowiaceae</taxon>
        <taxon>Metschnikowia</taxon>
    </lineage>
</organism>
<name>A0A1A0H7A1_9ASCO</name>
<reference evidence="1 2" key="1">
    <citation type="submission" date="2016-05" db="EMBL/GenBank/DDBJ databases">
        <title>Comparative genomics of biotechnologically important yeasts.</title>
        <authorList>
            <consortium name="DOE Joint Genome Institute"/>
            <person name="Riley R."/>
            <person name="Haridas S."/>
            <person name="Wolfe K.H."/>
            <person name="Lopes M.R."/>
            <person name="Hittinger C.T."/>
            <person name="Goker M."/>
            <person name="Salamov A."/>
            <person name="Wisecaver J."/>
            <person name="Long T.M."/>
            <person name="Aerts A.L."/>
            <person name="Barry K."/>
            <person name="Choi C."/>
            <person name="Clum A."/>
            <person name="Coughlan A.Y."/>
            <person name="Deshpande S."/>
            <person name="Douglass A.P."/>
            <person name="Hanson S.J."/>
            <person name="Klenk H.-P."/>
            <person name="LaButti K."/>
            <person name="Lapidus A."/>
            <person name="Lindquist E."/>
            <person name="Lipzen A."/>
            <person name="Meier-kolthoff J.P."/>
            <person name="Ohm R.A."/>
            <person name="Otillar R.P."/>
            <person name="Pangilinan J."/>
            <person name="Peng Y."/>
            <person name="Rokas A."/>
            <person name="Rosa C.A."/>
            <person name="Scheuner C."/>
            <person name="Sibirny A.A."/>
            <person name="Slot J.C."/>
            <person name="Stielow J.B."/>
            <person name="Sun H."/>
            <person name="Kurtzman C.P."/>
            <person name="Blackwell M."/>
            <person name="Grigoriev I.V."/>
            <person name="Jeffries T.W."/>
        </authorList>
    </citation>
    <scope>NUCLEOTIDE SEQUENCE [LARGE SCALE GENOMIC DNA]</scope>
    <source>
        <strain evidence="1 2">NRRL YB-4993</strain>
    </source>
</reference>
<evidence type="ECO:0008006" key="3">
    <source>
        <dbReference type="Google" id="ProtNLM"/>
    </source>
</evidence>
<gene>
    <name evidence="1" type="ORF">METBIDRAFT_208792</name>
</gene>
<dbReference type="Proteomes" id="UP000092555">
    <property type="component" value="Unassembled WGS sequence"/>
</dbReference>
<dbReference type="RefSeq" id="XP_018710380.1">
    <property type="nucleotide sequence ID" value="XM_018855019.1"/>
</dbReference>
<proteinExistence type="predicted"/>
<comment type="caution">
    <text evidence="1">The sequence shown here is derived from an EMBL/GenBank/DDBJ whole genome shotgun (WGS) entry which is preliminary data.</text>
</comment>
<dbReference type="STRING" id="869754.A0A1A0H7A1"/>
<dbReference type="AlphaFoldDB" id="A0A1A0H7A1"/>
<dbReference type="EMBL" id="LXTC01000005">
    <property type="protein sequence ID" value="OBA19855.1"/>
    <property type="molecule type" value="Genomic_DNA"/>
</dbReference>
<evidence type="ECO:0000313" key="1">
    <source>
        <dbReference type="EMBL" id="OBA19855.1"/>
    </source>
</evidence>
<evidence type="ECO:0000313" key="2">
    <source>
        <dbReference type="Proteomes" id="UP000092555"/>
    </source>
</evidence>
<keyword evidence="2" id="KW-1185">Reference proteome</keyword>
<dbReference type="GeneID" id="30027995"/>
<sequence>MDLANDIRGYIDELIDPNADTAQALFKLENKANVDGLLAAELSTLLDLVFEPMVSSMVRNRLLKNCLIPRGDYFISPDVFLRVLGVIGAPEIYYKNGKQHKLKRFSLPTQQRILQWTISILPFFGLNVYSVPRRSLPILFGLLSYEFLRPYIVTLIIIATTSRADDIHKVNCKSVKHSFRKSALRSWHARLTSDLLQRFPLDPSLRLLALHISRSESPLNLHQIFRSNEIPPLKPSEVRIVADAPPVSRLKNTLNDECSQEILRIHHDLLQIYQQVERSAKKRKIDSQMTSRTDLLNQVLKGLQVPISSVYSVTTLISNLENINFINPSSVFAKTQSQNHKYRNLYVSLVLRTAGHTSHIHKKLSAALLHHVLADNSTYRDSGNHLIENFARYDTMSFFTSEMEMFMENSICRANGNMLYLNKQVYFIQYFYLAKTEVTLRSLSSIFACVDKLLVRNERNVQDSFPEFLSGLTMLLSRCVVTDVSGTDEILKSITQQLWDLIEKHRSILNLSCKLSFLMFMNHAVELVTQDSRSWSNPACLIPPPSLMFLLVSSVHPLIVSEALGLIAALKKIKLSEEDILKLAFKNTYVMDSINFVWRDMAFKHEQNTINQGMYLHPYFLQRMNGLDFFSNSNLILTKSVGSIVQNPAFAYISAELVWKLEDVEPGLTMRHPGPISEATVEKIQQDADVKWLGVSYQELKVSLLNHLDAMGFHGIADLLFTSLKPLVGQRTSTRNAL</sequence>
<dbReference type="OrthoDB" id="6347512at2759"/>
<protein>
    <recommendedName>
        <fullName evidence="3">Mis6-domain-containing protein</fullName>
    </recommendedName>
</protein>
<accession>A0A1A0H7A1</accession>